<sequence length="223" mass="24820">MVSLSERNREEVIEQNMGLVHSCAHRFKGRGIEYDDLFQAGCIGLVKAADAFDYDRGVRFSTYAVPVILGEMRRLFRDGGAIKVSRTLKELSLKVTRTREHLSASLGRDPTIGELAKALDIREEDVVEALNVSSPPLSLTESDDEGGGQIDLPVSSPEERISDLLSLKQVVGQLPPEDRKLIVLRYFSGKTQTQTAQVLGLTQVQVSRREKKILTSLREKLLE</sequence>
<dbReference type="PRINTS" id="PR00046">
    <property type="entry name" value="SIGMA70FCT"/>
</dbReference>
<dbReference type="InterPro" id="IPR007630">
    <property type="entry name" value="RNA_pol_sigma70_r4"/>
</dbReference>
<dbReference type="PANTHER" id="PTHR30603">
    <property type="entry name" value="RNA POLYMERASE SIGMA FACTOR RPO"/>
    <property type="match status" value="1"/>
</dbReference>
<dbReference type="InterPro" id="IPR050239">
    <property type="entry name" value="Sigma-70_RNA_pol_init_factors"/>
</dbReference>
<dbReference type="PROSITE" id="PS00715">
    <property type="entry name" value="SIGMA70_1"/>
    <property type="match status" value="1"/>
</dbReference>
<dbReference type="NCBIfam" id="TIGR02937">
    <property type="entry name" value="sigma70-ECF"/>
    <property type="match status" value="1"/>
</dbReference>
<dbReference type="InterPro" id="IPR013325">
    <property type="entry name" value="RNA_pol_sigma_r2"/>
</dbReference>
<accession>A0A6N2TN99</accession>
<dbReference type="Pfam" id="PF04545">
    <property type="entry name" value="Sigma70_r4"/>
    <property type="match status" value="1"/>
</dbReference>
<proteinExistence type="predicted"/>
<dbReference type="SUPFAM" id="SSF88946">
    <property type="entry name" value="Sigma2 domain of RNA polymerase sigma factors"/>
    <property type="match status" value="1"/>
</dbReference>
<evidence type="ECO:0000313" key="6">
    <source>
        <dbReference type="EMBL" id="VYT06202.1"/>
    </source>
</evidence>
<dbReference type="EMBL" id="CACRSL010000003">
    <property type="protein sequence ID" value="VYT06202.1"/>
    <property type="molecule type" value="Genomic_DNA"/>
</dbReference>
<dbReference type="InterPro" id="IPR007627">
    <property type="entry name" value="RNA_pol_sigma70_r2"/>
</dbReference>
<evidence type="ECO:0000256" key="1">
    <source>
        <dbReference type="ARBA" id="ARBA00023015"/>
    </source>
</evidence>
<gene>
    <name evidence="6" type="primary">sigF_2</name>
    <name evidence="6" type="ORF">AULFYP135_01485</name>
</gene>
<evidence type="ECO:0000256" key="3">
    <source>
        <dbReference type="ARBA" id="ARBA00023125"/>
    </source>
</evidence>
<dbReference type="Gene3D" id="1.20.120.1810">
    <property type="match status" value="1"/>
</dbReference>
<dbReference type="InterPro" id="IPR007624">
    <property type="entry name" value="RNA_pol_sigma70_r3"/>
</dbReference>
<dbReference type="CDD" id="cd06171">
    <property type="entry name" value="Sigma70_r4"/>
    <property type="match status" value="1"/>
</dbReference>
<evidence type="ECO:0000256" key="2">
    <source>
        <dbReference type="ARBA" id="ARBA00023082"/>
    </source>
</evidence>
<dbReference type="PANTHER" id="PTHR30603:SF17">
    <property type="entry name" value="RNA POLYMERASE SIGMA-G FACTOR"/>
    <property type="match status" value="1"/>
</dbReference>
<dbReference type="AlphaFoldDB" id="A0A6N2TN99"/>
<keyword evidence="4" id="KW-0804">Transcription</keyword>
<dbReference type="GO" id="GO:0006352">
    <property type="term" value="P:DNA-templated transcription initiation"/>
    <property type="evidence" value="ECO:0007669"/>
    <property type="project" value="InterPro"/>
</dbReference>
<dbReference type="SUPFAM" id="SSF88659">
    <property type="entry name" value="Sigma3 and sigma4 domains of RNA polymerase sigma factors"/>
    <property type="match status" value="2"/>
</dbReference>
<dbReference type="InterPro" id="IPR013324">
    <property type="entry name" value="RNA_pol_sigma_r3/r4-like"/>
</dbReference>
<keyword evidence="2" id="KW-0731">Sigma factor</keyword>
<keyword evidence="1" id="KW-0805">Transcription regulation</keyword>
<organism evidence="6">
    <name type="scientific">uncultured Anaerotruncus sp</name>
    <dbReference type="NCBI Taxonomy" id="905011"/>
    <lineage>
        <taxon>Bacteria</taxon>
        <taxon>Bacillati</taxon>
        <taxon>Bacillota</taxon>
        <taxon>Clostridia</taxon>
        <taxon>Eubacteriales</taxon>
        <taxon>Oscillospiraceae</taxon>
        <taxon>Anaerotruncus</taxon>
        <taxon>environmental samples</taxon>
    </lineage>
</organism>
<dbReference type="Pfam" id="PF04542">
    <property type="entry name" value="Sigma70_r2"/>
    <property type="match status" value="1"/>
</dbReference>
<protein>
    <submittedName>
        <fullName evidence="6">RNA polymerase sigma-F factor</fullName>
    </submittedName>
</protein>
<name>A0A6N2TN99_9FIRM</name>
<keyword evidence="3" id="KW-0238">DNA-binding</keyword>
<feature type="domain" description="RNA polymerase sigma-70" evidence="5">
    <location>
        <begin position="36"/>
        <end position="49"/>
    </location>
</feature>
<dbReference type="Pfam" id="PF04539">
    <property type="entry name" value="Sigma70_r3"/>
    <property type="match status" value="1"/>
</dbReference>
<dbReference type="InterPro" id="IPR000943">
    <property type="entry name" value="RNA_pol_sigma70"/>
</dbReference>
<dbReference type="GO" id="GO:0016987">
    <property type="term" value="F:sigma factor activity"/>
    <property type="evidence" value="ECO:0007669"/>
    <property type="project" value="UniProtKB-KW"/>
</dbReference>
<reference evidence="6" key="1">
    <citation type="submission" date="2019-11" db="EMBL/GenBank/DDBJ databases">
        <authorList>
            <person name="Feng L."/>
        </authorList>
    </citation>
    <scope>NUCLEOTIDE SEQUENCE</scope>
    <source>
        <strain evidence="6">AundefinedLFYP135</strain>
    </source>
</reference>
<evidence type="ECO:0000259" key="5">
    <source>
        <dbReference type="PROSITE" id="PS00715"/>
    </source>
</evidence>
<dbReference type="Gene3D" id="1.10.10.10">
    <property type="entry name" value="Winged helix-like DNA-binding domain superfamily/Winged helix DNA-binding domain"/>
    <property type="match status" value="2"/>
</dbReference>
<dbReference type="GO" id="GO:0003677">
    <property type="term" value="F:DNA binding"/>
    <property type="evidence" value="ECO:0007669"/>
    <property type="project" value="UniProtKB-KW"/>
</dbReference>
<evidence type="ECO:0000256" key="4">
    <source>
        <dbReference type="ARBA" id="ARBA00023163"/>
    </source>
</evidence>
<dbReference type="InterPro" id="IPR036388">
    <property type="entry name" value="WH-like_DNA-bd_sf"/>
</dbReference>
<dbReference type="InterPro" id="IPR014284">
    <property type="entry name" value="RNA_pol_sigma-70_dom"/>
</dbReference>